<dbReference type="SMART" id="SM01032">
    <property type="entry name" value="BHD_3"/>
    <property type="match status" value="1"/>
</dbReference>
<evidence type="ECO:0000313" key="11">
    <source>
        <dbReference type="EMBL" id="CCC66930.1"/>
    </source>
</evidence>
<evidence type="ECO:0000256" key="3">
    <source>
        <dbReference type="ARBA" id="ARBA00022763"/>
    </source>
</evidence>
<dbReference type="GO" id="GO:0006289">
    <property type="term" value="P:nucleotide-excision repair"/>
    <property type="evidence" value="ECO:0007669"/>
    <property type="project" value="EnsemblFungi"/>
</dbReference>
<dbReference type="GO" id="GO:0003697">
    <property type="term" value="F:single-stranded DNA binding"/>
    <property type="evidence" value="ECO:0007669"/>
    <property type="project" value="TreeGrafter"/>
</dbReference>
<keyword evidence="6" id="KW-0539">Nucleus</keyword>
<dbReference type="GO" id="GO:0006265">
    <property type="term" value="P:DNA topological change"/>
    <property type="evidence" value="ECO:0007669"/>
    <property type="project" value="EnsemblFungi"/>
</dbReference>
<evidence type="ECO:0000256" key="5">
    <source>
        <dbReference type="ARBA" id="ARBA00023204"/>
    </source>
</evidence>
<dbReference type="FunCoup" id="G0V640">
    <property type="interactions" value="168"/>
</dbReference>
<gene>
    <name evidence="11" type="primary">NCAS0A03720</name>
    <name evidence="11" type="ordered locus">NCAS_0A03720</name>
</gene>
<keyword evidence="5" id="KW-0234">DNA repair</keyword>
<keyword evidence="4" id="KW-0238">DNA-binding</keyword>
<dbReference type="InterPro" id="IPR018326">
    <property type="entry name" value="Rad4_beta-hairpin_dom1"/>
</dbReference>
<dbReference type="OMA" id="IPEWLMS"/>
<feature type="compositionally biased region" description="Polar residues" evidence="7">
    <location>
        <begin position="109"/>
        <end position="121"/>
    </location>
</feature>
<dbReference type="GeneID" id="96900417"/>
<dbReference type="NCBIfam" id="TIGR00605">
    <property type="entry name" value="rad4"/>
    <property type="match status" value="1"/>
</dbReference>
<feature type="compositionally biased region" description="Basic and acidic residues" evidence="7">
    <location>
        <begin position="126"/>
        <end position="135"/>
    </location>
</feature>
<dbReference type="GO" id="GO:0043161">
    <property type="term" value="P:proteasome-mediated ubiquitin-dependent protein catabolic process"/>
    <property type="evidence" value="ECO:0007669"/>
    <property type="project" value="EnsemblFungi"/>
</dbReference>
<reference evidence="11 12" key="1">
    <citation type="journal article" date="2011" name="Proc. Natl. Acad. Sci. U.S.A.">
        <title>Evolutionary erosion of yeast sex chromosomes by mating-type switching accidents.</title>
        <authorList>
            <person name="Gordon J.L."/>
            <person name="Armisen D."/>
            <person name="Proux-Wera E."/>
            <person name="Oheigeartaigh S.S."/>
            <person name="Byrne K.P."/>
            <person name="Wolfe K.H."/>
        </authorList>
    </citation>
    <scope>NUCLEOTIDE SEQUENCE [LARGE SCALE GENOMIC DNA]</scope>
    <source>
        <strain evidence="12">ATCC 76901 / BCRC 22586 / CBS 4309 / NBRC 1992 / NRRL Y-12630</strain>
    </source>
</reference>
<dbReference type="Gene3D" id="3.30.70.2460">
    <property type="entry name" value="Rad4, beta-hairpin domain BHD3"/>
    <property type="match status" value="1"/>
</dbReference>
<evidence type="ECO:0000256" key="1">
    <source>
        <dbReference type="ARBA" id="ARBA00004123"/>
    </source>
</evidence>
<feature type="domain" description="Rad4 beta-hairpin" evidence="10">
    <location>
        <begin position="565"/>
        <end position="640"/>
    </location>
</feature>
<reference key="2">
    <citation type="submission" date="2011-08" db="EMBL/GenBank/DDBJ databases">
        <title>Genome sequence of Naumovozyma castellii.</title>
        <authorList>
            <person name="Gordon J.L."/>
            <person name="Armisen D."/>
            <person name="Proux-Wera E."/>
            <person name="OhEigeartaigh S.S."/>
            <person name="Byrne K.P."/>
            <person name="Wolfe K.H."/>
        </authorList>
    </citation>
    <scope>NUCLEOTIDE SEQUENCE</scope>
    <source>
        <strain>Type strain:CBS 4309</strain>
    </source>
</reference>
<dbReference type="OrthoDB" id="300780at2759"/>
<dbReference type="Gene3D" id="2.20.20.110">
    <property type="entry name" value="Rad4, beta-hairpin domain BHD1"/>
    <property type="match status" value="1"/>
</dbReference>
<keyword evidence="3" id="KW-0227">DNA damage</keyword>
<dbReference type="SMART" id="SM01031">
    <property type="entry name" value="BHD_2"/>
    <property type="match status" value="1"/>
</dbReference>
<evidence type="ECO:0000256" key="7">
    <source>
        <dbReference type="SAM" id="MobiDB-lite"/>
    </source>
</evidence>
<evidence type="ECO:0000256" key="4">
    <source>
        <dbReference type="ARBA" id="ARBA00023125"/>
    </source>
</evidence>
<dbReference type="InterPro" id="IPR018026">
    <property type="entry name" value="DNA_repair_Rad4-like"/>
</dbReference>
<dbReference type="InParanoid" id="G0V640"/>
<keyword evidence="12" id="KW-1185">Reference proteome</keyword>
<feature type="domain" description="Rad4 beta-hairpin" evidence="9">
    <location>
        <begin position="504"/>
        <end position="557"/>
    </location>
</feature>
<protein>
    <recommendedName>
        <fullName evidence="13">Rad4 beta-hairpin domain-containing protein</fullName>
    </recommendedName>
</protein>
<dbReference type="GO" id="GO:0000122">
    <property type="term" value="P:negative regulation of transcription by RNA polymerase II"/>
    <property type="evidence" value="ECO:0007669"/>
    <property type="project" value="EnsemblFungi"/>
</dbReference>
<feature type="domain" description="Rad4 beta-hairpin" evidence="8">
    <location>
        <begin position="440"/>
        <end position="502"/>
    </location>
</feature>
<dbReference type="GO" id="GO:1990165">
    <property type="term" value="F:single-strand break-containing DNA binding"/>
    <property type="evidence" value="ECO:0007669"/>
    <property type="project" value="EnsemblFungi"/>
</dbReference>
<dbReference type="InterPro" id="IPR018328">
    <property type="entry name" value="Rad4_beta-hairpin_dom3"/>
</dbReference>
<evidence type="ECO:0000256" key="6">
    <source>
        <dbReference type="ARBA" id="ARBA00023242"/>
    </source>
</evidence>
<dbReference type="Gene3D" id="3.30.60.290">
    <property type="entry name" value="Rad4, beta-hairpin domain BHD2"/>
    <property type="match status" value="1"/>
</dbReference>
<proteinExistence type="inferred from homology"/>
<evidence type="ECO:0000259" key="8">
    <source>
        <dbReference type="SMART" id="SM01030"/>
    </source>
</evidence>
<dbReference type="AlphaFoldDB" id="G0V640"/>
<comment type="similarity">
    <text evidence="2">Belongs to the XPC family.</text>
</comment>
<dbReference type="Pfam" id="PF10405">
    <property type="entry name" value="BHD_3"/>
    <property type="match status" value="1"/>
</dbReference>
<dbReference type="InterPro" id="IPR042488">
    <property type="entry name" value="Rad4_BHD3_sf"/>
</dbReference>
<dbReference type="EMBL" id="HE576752">
    <property type="protein sequence ID" value="CCC66930.1"/>
    <property type="molecule type" value="Genomic_DNA"/>
</dbReference>
<dbReference type="InterPro" id="IPR018327">
    <property type="entry name" value="BHD_2"/>
</dbReference>
<dbReference type="GO" id="GO:0071942">
    <property type="term" value="C:XPC complex"/>
    <property type="evidence" value="ECO:0007669"/>
    <property type="project" value="TreeGrafter"/>
</dbReference>
<evidence type="ECO:0000259" key="9">
    <source>
        <dbReference type="SMART" id="SM01031"/>
    </source>
</evidence>
<evidence type="ECO:0008006" key="13">
    <source>
        <dbReference type="Google" id="ProtNLM"/>
    </source>
</evidence>
<feature type="region of interest" description="Disordered" evidence="7">
    <location>
        <begin position="16"/>
        <end position="140"/>
    </location>
</feature>
<dbReference type="SMART" id="SM01030">
    <property type="entry name" value="BHD_1"/>
    <property type="match status" value="1"/>
</dbReference>
<dbReference type="HOGENOM" id="CLU_003639_1_2_1"/>
<dbReference type="RefSeq" id="XP_003673319.1">
    <property type="nucleotide sequence ID" value="XM_003673271.1"/>
</dbReference>
<dbReference type="PANTHER" id="PTHR12135">
    <property type="entry name" value="DNA REPAIR PROTEIN XP-C / RAD4"/>
    <property type="match status" value="1"/>
</dbReference>
<feature type="compositionally biased region" description="Basic and acidic residues" evidence="7">
    <location>
        <begin position="19"/>
        <end position="29"/>
    </location>
</feature>
<evidence type="ECO:0000259" key="10">
    <source>
        <dbReference type="SMART" id="SM01032"/>
    </source>
</evidence>
<dbReference type="GO" id="GO:0006298">
    <property type="term" value="P:mismatch repair"/>
    <property type="evidence" value="ECO:0007669"/>
    <property type="project" value="TreeGrafter"/>
</dbReference>
<evidence type="ECO:0000313" key="12">
    <source>
        <dbReference type="Proteomes" id="UP000001640"/>
    </source>
</evidence>
<feature type="compositionally biased region" description="Basic and acidic residues" evidence="7">
    <location>
        <begin position="735"/>
        <end position="757"/>
    </location>
</feature>
<dbReference type="InterPro" id="IPR004583">
    <property type="entry name" value="DNA_repair_Rad4"/>
</dbReference>
<dbReference type="Proteomes" id="UP000001640">
    <property type="component" value="Chromosome 1"/>
</dbReference>
<dbReference type="Pfam" id="PF10404">
    <property type="entry name" value="BHD_2"/>
    <property type="match status" value="1"/>
</dbReference>
<dbReference type="Pfam" id="PF03835">
    <property type="entry name" value="Rad4"/>
    <property type="match status" value="1"/>
</dbReference>
<feature type="compositionally biased region" description="Basic and acidic residues" evidence="7">
    <location>
        <begin position="70"/>
        <end position="79"/>
    </location>
</feature>
<dbReference type="GO" id="GO:0000111">
    <property type="term" value="C:nucleotide-excision repair factor 2 complex"/>
    <property type="evidence" value="ECO:0007669"/>
    <property type="project" value="EnsemblFungi"/>
</dbReference>
<dbReference type="KEGG" id="ncs:NCAS_0A03720"/>
<dbReference type="Pfam" id="PF10403">
    <property type="entry name" value="BHD_1"/>
    <property type="match status" value="1"/>
</dbReference>
<feature type="region of interest" description="Disordered" evidence="7">
    <location>
        <begin position="702"/>
        <end position="779"/>
    </location>
</feature>
<name>G0V640_NAUCA</name>
<dbReference type="InterPro" id="IPR036985">
    <property type="entry name" value="Transglutaminase-like_sf"/>
</dbReference>
<accession>G0V640</accession>
<dbReference type="eggNOG" id="KOG2179">
    <property type="taxonomic scope" value="Eukaryota"/>
</dbReference>
<comment type="subcellular location">
    <subcellularLocation>
        <location evidence="1">Nucleus</location>
    </subcellularLocation>
</comment>
<dbReference type="STRING" id="1064592.G0V640"/>
<feature type="compositionally biased region" description="Acidic residues" evidence="7">
    <location>
        <begin position="89"/>
        <end position="108"/>
    </location>
</feature>
<dbReference type="InterPro" id="IPR018325">
    <property type="entry name" value="Rad4/PNGase_transGLS-fold"/>
</dbReference>
<evidence type="ECO:0000256" key="2">
    <source>
        <dbReference type="ARBA" id="ARBA00009525"/>
    </source>
</evidence>
<dbReference type="GO" id="GO:0005829">
    <property type="term" value="C:cytosol"/>
    <property type="evidence" value="ECO:0007669"/>
    <property type="project" value="EnsemblFungi"/>
</dbReference>
<organism evidence="11 12">
    <name type="scientific">Naumovozyma castellii</name>
    <name type="common">Yeast</name>
    <name type="synonym">Saccharomyces castellii</name>
    <dbReference type="NCBI Taxonomy" id="27288"/>
    <lineage>
        <taxon>Eukaryota</taxon>
        <taxon>Fungi</taxon>
        <taxon>Dikarya</taxon>
        <taxon>Ascomycota</taxon>
        <taxon>Saccharomycotina</taxon>
        <taxon>Saccharomycetes</taxon>
        <taxon>Saccharomycetales</taxon>
        <taxon>Saccharomycetaceae</taxon>
        <taxon>Naumovozyma</taxon>
    </lineage>
</organism>
<dbReference type="PANTHER" id="PTHR12135:SF0">
    <property type="entry name" value="DNA REPAIR PROTEIN COMPLEMENTING XP-C CELLS"/>
    <property type="match status" value="1"/>
</dbReference>
<dbReference type="SUPFAM" id="SSF54001">
    <property type="entry name" value="Cysteine proteinases"/>
    <property type="match status" value="1"/>
</dbReference>
<dbReference type="Gene3D" id="3.90.260.10">
    <property type="entry name" value="Transglutaminase-like"/>
    <property type="match status" value="1"/>
</dbReference>
<sequence>MNDDLPKEYFELIRTALRNKKDEPQEERQLKKRKRRTRTTATSVPEKHEEQTTLDLSSPIDKYSNTQLKSPERKEEHAGEASNSSNTEIQDEDDDDENYNSDDFEDVTENNSTDENINDISITIEDPTKRNEAKGKTASTRNVCSREDRDRRYAFHMADLLCLMVHGYLRNEWLNSSKFIVKLSKLVPEKVFQLLHPVKDEELPLRSTRKLLDGLKKTMELWNKHWKILQKYEGVACYMKSWDEITTSTKPNSPFFLSKKQFIRQVIKGQGDRDIAAQGYVALLRACNVNARLIMSCQPPDITDLKEKCKPIDIDYDDMVKYPIFWCEVWDKFAKKWITIDCMNFHIIEQVKHRSKLEPHGVACCKRNNLRYVIGYDRKNGCRDVTRRYAEWYNAKTRKKRITKEPKGEEWFNKVLTTLHRRKRTKIDDYEDAYLEQRDYDEAMPDNLQDLKNHPYYILETDLRRNQVLKPGSKESGYLHLQGSKSKNKNKLLKVYERKNILDLKSARQWYMEGRVLKTGSRSLKTVKRRAMRPSLDDEEDEERLYSIDDTVLYVPPLATSDGEITPNAYGNIEVFVPTMIPGNCCLIESPYAIKAAKFLRINYGRAVTGFKFERGRTSKPIIGGVVVANWYRDAVKSCIDGIEYSVDNDKKLEEELESLRCWHTLLSKLRIKKKLDVIYGTVGEENLNLGNVSDEDVAEGGGFFVPRTESFPEPNDSGTDDNEDINTRGFLLTNKRETGDSNESTERNESLDRQSTNDDELEDDYDKFMGDLDMSDPE</sequence>
<dbReference type="InterPro" id="IPR038765">
    <property type="entry name" value="Papain-like_cys_pep_sf"/>
</dbReference>